<proteinExistence type="inferred from homology"/>
<evidence type="ECO:0000313" key="7">
    <source>
        <dbReference type="EnsemblPlants" id="TraesCS2D02G227100.1"/>
    </source>
</evidence>
<sequence length="107" mass="11153">MDDFYVTIPYGLVVLGGGVAGYVKRGSVASLAAAAGFGGAPLLAGALSIWAFTGGHSSSLFATVRTPICVEASVDVTLYDELFVTSINEKHILSPLQARTPSWTDPY</sequence>
<organism evidence="7">
    <name type="scientific">Triticum aestivum</name>
    <name type="common">Wheat</name>
    <dbReference type="NCBI Taxonomy" id="4565"/>
    <lineage>
        <taxon>Eukaryota</taxon>
        <taxon>Viridiplantae</taxon>
        <taxon>Streptophyta</taxon>
        <taxon>Embryophyta</taxon>
        <taxon>Tracheophyta</taxon>
        <taxon>Spermatophyta</taxon>
        <taxon>Magnoliopsida</taxon>
        <taxon>Liliopsida</taxon>
        <taxon>Poales</taxon>
        <taxon>Poaceae</taxon>
        <taxon>BOP clade</taxon>
        <taxon>Pooideae</taxon>
        <taxon>Triticodae</taxon>
        <taxon>Triticeae</taxon>
        <taxon>Triticinae</taxon>
        <taxon>Triticum</taxon>
    </lineage>
</organism>
<dbReference type="Gramene" id="TraesMAC2D03G01156630.1">
    <property type="protein sequence ID" value="TraesMAC2D03G01156630.1"/>
    <property type="gene ID" value="TraesMAC2D03G01156630"/>
</dbReference>
<keyword evidence="3 6" id="KW-0812">Transmembrane</keyword>
<feature type="transmembrane region" description="Helical" evidence="6">
    <location>
        <begin position="30"/>
        <end position="52"/>
    </location>
</feature>
<comment type="similarity">
    <text evidence="2">Belongs to the TMEM14 family.</text>
</comment>
<dbReference type="STRING" id="4565.A0A3B6DEI7"/>
<reference evidence="7" key="2">
    <citation type="submission" date="2018-10" db="UniProtKB">
        <authorList>
            <consortium name="EnsemblPlants"/>
        </authorList>
    </citation>
    <scope>IDENTIFICATION</scope>
</reference>
<name>A0A3B6DEI7_WHEAT</name>
<dbReference type="Gramene" id="TraesRN2D0100513000.1">
    <property type="protein sequence ID" value="TraesRN2D0100513000.1"/>
    <property type="gene ID" value="TraesRN2D0100513000"/>
</dbReference>
<feature type="transmembrane region" description="Helical" evidence="6">
    <location>
        <begin position="6"/>
        <end position="23"/>
    </location>
</feature>
<keyword evidence="8" id="KW-1185">Reference proteome</keyword>
<keyword evidence="4 6" id="KW-1133">Transmembrane helix</keyword>
<dbReference type="GO" id="GO:0015245">
    <property type="term" value="F:fatty acid transmembrane transporter activity"/>
    <property type="evidence" value="ECO:0000318"/>
    <property type="project" value="GO_Central"/>
</dbReference>
<dbReference type="AlphaFoldDB" id="A0A3B6DEI7"/>
<dbReference type="Gramene" id="TraesNOR2D03G01174550.1">
    <property type="protein sequence ID" value="TraesNOR2D03G01174550.1"/>
    <property type="gene ID" value="TraesNOR2D03G01174550"/>
</dbReference>
<dbReference type="Gramene" id="TraesCS2D02G227100.1">
    <property type="protein sequence ID" value="TraesCS2D02G227100.1"/>
    <property type="gene ID" value="TraesCS2D02G227100"/>
</dbReference>
<dbReference type="GO" id="GO:0009706">
    <property type="term" value="C:chloroplast inner membrane"/>
    <property type="evidence" value="ECO:0000318"/>
    <property type="project" value="GO_Central"/>
</dbReference>
<reference evidence="7" key="1">
    <citation type="submission" date="2018-08" db="EMBL/GenBank/DDBJ databases">
        <authorList>
            <person name="Rossello M."/>
        </authorList>
    </citation>
    <scope>NUCLEOTIDE SEQUENCE [LARGE SCALE GENOMIC DNA]</scope>
    <source>
        <strain evidence="7">cv. Chinese Spring</strain>
    </source>
</reference>
<comment type="subcellular location">
    <subcellularLocation>
        <location evidence="1">Membrane</location>
    </subcellularLocation>
</comment>
<evidence type="ECO:0000256" key="1">
    <source>
        <dbReference type="ARBA" id="ARBA00004370"/>
    </source>
</evidence>
<dbReference type="Pfam" id="PF03647">
    <property type="entry name" value="Tmemb_14"/>
    <property type="match status" value="1"/>
</dbReference>
<dbReference type="EnsemblPlants" id="TraesCS2D02G227100.1">
    <property type="protein sequence ID" value="TraesCS2D02G227100.1"/>
    <property type="gene ID" value="TraesCS2D02G227100"/>
</dbReference>
<evidence type="ECO:0000256" key="4">
    <source>
        <dbReference type="ARBA" id="ARBA00022989"/>
    </source>
</evidence>
<dbReference type="GO" id="GO:0015908">
    <property type="term" value="P:fatty acid transport"/>
    <property type="evidence" value="ECO:0000318"/>
    <property type="project" value="GO_Central"/>
</dbReference>
<evidence type="ECO:0000256" key="5">
    <source>
        <dbReference type="ARBA" id="ARBA00023136"/>
    </source>
</evidence>
<dbReference type="Gene3D" id="1.10.10.1740">
    <property type="entry name" value="Transmembrane protein 14-like"/>
    <property type="match status" value="1"/>
</dbReference>
<dbReference type="OrthoDB" id="5620at2759"/>
<dbReference type="Gramene" id="TraesCS2D03G0480300.1">
    <property type="protein sequence ID" value="TraesCS2D03G0480300.1.CDS"/>
    <property type="gene ID" value="TraesCS2D03G0480300"/>
</dbReference>
<evidence type="ECO:0000256" key="2">
    <source>
        <dbReference type="ARBA" id="ARBA00007590"/>
    </source>
</evidence>
<protein>
    <submittedName>
        <fullName evidence="7">Uncharacterized protein</fullName>
    </submittedName>
</protein>
<evidence type="ECO:0000256" key="6">
    <source>
        <dbReference type="SAM" id="Phobius"/>
    </source>
</evidence>
<dbReference type="Proteomes" id="UP000019116">
    <property type="component" value="Chromosome 2D"/>
</dbReference>
<keyword evidence="5 6" id="KW-0472">Membrane</keyword>
<evidence type="ECO:0000256" key="3">
    <source>
        <dbReference type="ARBA" id="ARBA00022692"/>
    </source>
</evidence>
<dbReference type="InterPro" id="IPR005349">
    <property type="entry name" value="TMEM14"/>
</dbReference>
<evidence type="ECO:0000313" key="8">
    <source>
        <dbReference type="Proteomes" id="UP000019116"/>
    </source>
</evidence>
<accession>A0A3B6DEI7</accession>
<dbReference type="InterPro" id="IPR044890">
    <property type="entry name" value="TMEM14_sf"/>
</dbReference>